<dbReference type="PANTHER" id="PTHR45947:SF3">
    <property type="entry name" value="SULFOQUINOVOSYL TRANSFERASE SQD2"/>
    <property type="match status" value="1"/>
</dbReference>
<accession>A0ABU5STS4</accession>
<proteinExistence type="predicted"/>
<feature type="domain" description="Glycosyl transferase family 1" evidence="1">
    <location>
        <begin position="184"/>
        <end position="348"/>
    </location>
</feature>
<comment type="caution">
    <text evidence="3">The sequence shown here is derived from an EMBL/GenBank/DDBJ whole genome shotgun (WGS) entry which is preliminary data.</text>
</comment>
<evidence type="ECO:0000259" key="2">
    <source>
        <dbReference type="Pfam" id="PF13439"/>
    </source>
</evidence>
<dbReference type="Pfam" id="PF00534">
    <property type="entry name" value="Glycos_transf_1"/>
    <property type="match status" value="1"/>
</dbReference>
<gene>
    <name evidence="3" type="ORF">VB739_04890</name>
</gene>
<organism evidence="3 4">
    <name type="scientific">Cyanobium gracile UHCC 0281</name>
    <dbReference type="NCBI Taxonomy" id="3110309"/>
    <lineage>
        <taxon>Bacteria</taxon>
        <taxon>Bacillati</taxon>
        <taxon>Cyanobacteriota</taxon>
        <taxon>Cyanophyceae</taxon>
        <taxon>Synechococcales</taxon>
        <taxon>Prochlorococcaceae</taxon>
        <taxon>Cyanobium</taxon>
    </lineage>
</organism>
<dbReference type="EMBL" id="JAYGHY010000009">
    <property type="protein sequence ID" value="MEA5441883.1"/>
    <property type="molecule type" value="Genomic_DNA"/>
</dbReference>
<reference evidence="3 4" key="1">
    <citation type="submission" date="2023-12" db="EMBL/GenBank/DDBJ databases">
        <title>Baltic Sea Cyanobacteria.</title>
        <authorList>
            <person name="Delbaje E."/>
            <person name="Fewer D.P."/>
            <person name="Shishido T.K."/>
        </authorList>
    </citation>
    <scope>NUCLEOTIDE SEQUENCE [LARGE SCALE GENOMIC DNA]</scope>
    <source>
        <strain evidence="3 4">UHCC 0281</strain>
    </source>
</reference>
<keyword evidence="4" id="KW-1185">Reference proteome</keyword>
<dbReference type="Proteomes" id="UP001302329">
    <property type="component" value="Unassembled WGS sequence"/>
</dbReference>
<dbReference type="Gene3D" id="3.40.50.2000">
    <property type="entry name" value="Glycogen Phosphorylase B"/>
    <property type="match status" value="2"/>
</dbReference>
<dbReference type="SUPFAM" id="SSF53756">
    <property type="entry name" value="UDP-Glycosyltransferase/glycogen phosphorylase"/>
    <property type="match status" value="1"/>
</dbReference>
<dbReference type="Pfam" id="PF13439">
    <property type="entry name" value="Glyco_transf_4"/>
    <property type="match status" value="1"/>
</dbReference>
<dbReference type="RefSeq" id="WP_323355986.1">
    <property type="nucleotide sequence ID" value="NZ_JAYGHY010000009.1"/>
</dbReference>
<dbReference type="InterPro" id="IPR028098">
    <property type="entry name" value="Glyco_trans_4-like_N"/>
</dbReference>
<protein>
    <submittedName>
        <fullName evidence="3">Glycosyltransferase</fullName>
        <ecNumber evidence="3">2.4.-.-</ecNumber>
    </submittedName>
</protein>
<dbReference type="GO" id="GO:0016757">
    <property type="term" value="F:glycosyltransferase activity"/>
    <property type="evidence" value="ECO:0007669"/>
    <property type="project" value="UniProtKB-KW"/>
</dbReference>
<feature type="domain" description="Glycosyltransferase subfamily 4-like N-terminal" evidence="2">
    <location>
        <begin position="63"/>
        <end position="167"/>
    </location>
</feature>
<evidence type="ECO:0000259" key="1">
    <source>
        <dbReference type="Pfam" id="PF00534"/>
    </source>
</evidence>
<dbReference type="EC" id="2.4.-.-" evidence="3"/>
<evidence type="ECO:0000313" key="4">
    <source>
        <dbReference type="Proteomes" id="UP001302329"/>
    </source>
</evidence>
<name>A0ABU5STS4_9CYAN</name>
<evidence type="ECO:0000313" key="3">
    <source>
        <dbReference type="EMBL" id="MEA5441883.1"/>
    </source>
</evidence>
<dbReference type="InterPro" id="IPR001296">
    <property type="entry name" value="Glyco_trans_1"/>
</dbReference>
<keyword evidence="3" id="KW-0808">Transferase</keyword>
<keyword evidence="3" id="KW-0328">Glycosyltransferase</keyword>
<dbReference type="PANTHER" id="PTHR45947">
    <property type="entry name" value="SULFOQUINOVOSYL TRANSFERASE SQD2"/>
    <property type="match status" value="1"/>
</dbReference>
<sequence>MQRLKIAIFTTNRQAYSETFIRAHINNLPFDILTVFHNERGFEDAYGKQIAKSKTIAAKLKDFLLNRPKAQMTQRGDVADWLQKNRPSAILAEFGPIGAMMCHESEQARIPLVVHFHGADASNKDMIQEYRKGYEDMFRIAKAIVVVSNQMFNSLVELGAPIEKIVVNTYGADQIFFSGSFPSHSDQILLSVGRFVEKKSPMLTILSFSLVVRKFPNAKLWMAGDGPLLEAARQFTHALSISSNVEFLGVLTPDRVREKMRQVRGFVQHSLHASNGDAEGTPVGIIEAQLAGLPVVSTRHAGIPDVVEDGKTGYLVEEGDWEEMAEAMLTLLKDPLLAGSLGKAARERALPRFTLESHIANLAEIIVRAST</sequence>
<dbReference type="InterPro" id="IPR050194">
    <property type="entry name" value="Glycosyltransferase_grp1"/>
</dbReference>